<protein>
    <recommendedName>
        <fullName evidence="6">Leucine-rich repeat-containing N-terminal plant-type domain-containing protein</fullName>
    </recommendedName>
</protein>
<keyword evidence="5" id="KW-1185">Reference proteome</keyword>
<evidence type="ECO:0000256" key="3">
    <source>
        <dbReference type="SAM" id="SignalP"/>
    </source>
</evidence>
<dbReference type="SMART" id="SM00369">
    <property type="entry name" value="LRR_TYP"/>
    <property type="match status" value="3"/>
</dbReference>
<evidence type="ECO:0000256" key="2">
    <source>
        <dbReference type="ARBA" id="ARBA00022737"/>
    </source>
</evidence>
<reference evidence="4" key="1">
    <citation type="submission" date="2022-04" db="EMBL/GenBank/DDBJ databases">
        <title>Carnegiea gigantea Genome sequencing and assembly v2.</title>
        <authorList>
            <person name="Copetti D."/>
            <person name="Sanderson M.J."/>
            <person name="Burquez A."/>
            <person name="Wojciechowski M.F."/>
        </authorList>
    </citation>
    <scope>NUCLEOTIDE SEQUENCE</scope>
    <source>
        <strain evidence="4">SGP5-SGP5p</strain>
        <tissue evidence="4">Aerial part</tissue>
    </source>
</reference>
<feature type="signal peptide" evidence="3">
    <location>
        <begin position="1"/>
        <end position="23"/>
    </location>
</feature>
<dbReference type="OrthoDB" id="1738872at2759"/>
<keyword evidence="2" id="KW-0677">Repeat</keyword>
<keyword evidence="3" id="KW-0732">Signal</keyword>
<dbReference type="EMBL" id="JAKOGI010000031">
    <property type="protein sequence ID" value="KAJ8448210.1"/>
    <property type="molecule type" value="Genomic_DNA"/>
</dbReference>
<dbReference type="InterPro" id="IPR003591">
    <property type="entry name" value="Leu-rich_rpt_typical-subtyp"/>
</dbReference>
<dbReference type="PANTHER" id="PTHR48010">
    <property type="entry name" value="OS05G0588300 PROTEIN"/>
    <property type="match status" value="1"/>
</dbReference>
<dbReference type="PANTHER" id="PTHR48010:SF5">
    <property type="entry name" value="PROTEIN TOO MANY MOUTHS"/>
    <property type="match status" value="1"/>
</dbReference>
<dbReference type="Pfam" id="PF00560">
    <property type="entry name" value="LRR_1"/>
    <property type="match status" value="2"/>
</dbReference>
<evidence type="ECO:0000313" key="5">
    <source>
        <dbReference type="Proteomes" id="UP001153076"/>
    </source>
</evidence>
<dbReference type="SUPFAM" id="SSF52058">
    <property type="entry name" value="L domain-like"/>
    <property type="match status" value="1"/>
</dbReference>
<name>A0A9Q1KSE6_9CARY</name>
<evidence type="ECO:0008006" key="6">
    <source>
        <dbReference type="Google" id="ProtNLM"/>
    </source>
</evidence>
<dbReference type="AlphaFoldDB" id="A0A9Q1KSE6"/>
<comment type="caution">
    <text evidence="4">The sequence shown here is derived from an EMBL/GenBank/DDBJ whole genome shotgun (WGS) entry which is preliminary data.</text>
</comment>
<dbReference type="Gene3D" id="3.80.10.10">
    <property type="entry name" value="Ribonuclease Inhibitor"/>
    <property type="match status" value="1"/>
</dbReference>
<dbReference type="Pfam" id="PF13855">
    <property type="entry name" value="LRR_8"/>
    <property type="match status" value="1"/>
</dbReference>
<dbReference type="InterPro" id="IPR001611">
    <property type="entry name" value="Leu-rich_rpt"/>
</dbReference>
<accession>A0A9Q1KSE6</accession>
<feature type="chain" id="PRO_5040349248" description="Leucine-rich repeat-containing N-terminal plant-type domain-containing protein" evidence="3">
    <location>
        <begin position="24"/>
        <end position="274"/>
    </location>
</feature>
<organism evidence="4 5">
    <name type="scientific">Carnegiea gigantea</name>
    <dbReference type="NCBI Taxonomy" id="171969"/>
    <lineage>
        <taxon>Eukaryota</taxon>
        <taxon>Viridiplantae</taxon>
        <taxon>Streptophyta</taxon>
        <taxon>Embryophyta</taxon>
        <taxon>Tracheophyta</taxon>
        <taxon>Spermatophyta</taxon>
        <taxon>Magnoliopsida</taxon>
        <taxon>eudicotyledons</taxon>
        <taxon>Gunneridae</taxon>
        <taxon>Pentapetalae</taxon>
        <taxon>Caryophyllales</taxon>
        <taxon>Cactineae</taxon>
        <taxon>Cactaceae</taxon>
        <taxon>Cactoideae</taxon>
        <taxon>Echinocereeae</taxon>
        <taxon>Carnegiea</taxon>
    </lineage>
</organism>
<dbReference type="PROSITE" id="PS51450">
    <property type="entry name" value="LRR"/>
    <property type="match status" value="1"/>
</dbReference>
<evidence type="ECO:0000313" key="4">
    <source>
        <dbReference type="EMBL" id="KAJ8448210.1"/>
    </source>
</evidence>
<keyword evidence="1" id="KW-0433">Leucine-rich repeat</keyword>
<dbReference type="InterPro" id="IPR050994">
    <property type="entry name" value="At_inactive_RLKs"/>
</dbReference>
<sequence length="274" mass="30340">MFSLPWFTISLVLLSFNFSTSSSAPLCHPDEKLSLLQFRNSFTTNITGPMNKFCPYPVEIIRSRSSTTGDDCCQWEWINCDPSTGHVVNIDLHCSGLTGSIEPIGTLFKLRHLQSVILSLNYLTGELPSTLDNTSRLSDLWELNLASNLLYGRVPSWITRLPSLQTLHLGGNSFTGSLVDVMGNASTSLQEVILSDNEFYGSVPDSIFLNLPNLTLLYLSSNSLNGTVELLNIFSNLKRLKKLDLSDNNLSVLELMSFPYLAGTRDGDLAHNEP</sequence>
<dbReference type="InterPro" id="IPR032675">
    <property type="entry name" value="LRR_dom_sf"/>
</dbReference>
<proteinExistence type="predicted"/>
<dbReference type="Proteomes" id="UP001153076">
    <property type="component" value="Unassembled WGS sequence"/>
</dbReference>
<gene>
    <name evidence="4" type="ORF">Cgig2_025134</name>
</gene>
<evidence type="ECO:0000256" key="1">
    <source>
        <dbReference type="ARBA" id="ARBA00022614"/>
    </source>
</evidence>